<evidence type="ECO:0000259" key="3">
    <source>
        <dbReference type="Pfam" id="PF17167"/>
    </source>
</evidence>
<comment type="caution">
    <text evidence="4">The sequence shown here is derived from an EMBL/GenBank/DDBJ whole genome shotgun (WGS) entry which is preliminary data.</text>
</comment>
<reference evidence="4" key="2">
    <citation type="journal article" date="2021" name="PeerJ">
        <title>Extensive microbial diversity within the chicken gut microbiome revealed by metagenomics and culture.</title>
        <authorList>
            <person name="Gilroy R."/>
            <person name="Ravi A."/>
            <person name="Getino M."/>
            <person name="Pursley I."/>
            <person name="Horton D.L."/>
            <person name="Alikhan N.F."/>
            <person name="Baker D."/>
            <person name="Gharbi K."/>
            <person name="Hall N."/>
            <person name="Watson M."/>
            <person name="Adriaenssens E.M."/>
            <person name="Foster-Nyarko E."/>
            <person name="Jarju S."/>
            <person name="Secka A."/>
            <person name="Antonio M."/>
            <person name="Oren A."/>
            <person name="Chaudhuri R.R."/>
            <person name="La Ragione R."/>
            <person name="Hildebrand F."/>
            <person name="Pallen M.J."/>
        </authorList>
    </citation>
    <scope>NUCLEOTIDE SEQUENCE</scope>
    <source>
        <strain evidence="4">11159</strain>
    </source>
</reference>
<evidence type="ECO:0000313" key="4">
    <source>
        <dbReference type="EMBL" id="MBO8427925.1"/>
    </source>
</evidence>
<dbReference type="PANTHER" id="PTHR37469">
    <property type="entry name" value="CELLOBIONIC ACID PHOSPHORYLASE-RELATED"/>
    <property type="match status" value="1"/>
</dbReference>
<keyword evidence="2" id="KW-0808">Transferase</keyword>
<dbReference type="GO" id="GO:0016757">
    <property type="term" value="F:glycosyltransferase activity"/>
    <property type="evidence" value="ECO:0007669"/>
    <property type="project" value="UniProtKB-KW"/>
</dbReference>
<gene>
    <name evidence="4" type="ORF">IAC58_05240</name>
</gene>
<dbReference type="InterPro" id="IPR052047">
    <property type="entry name" value="GH94_Enzymes"/>
</dbReference>
<evidence type="ECO:0000313" key="5">
    <source>
        <dbReference type="Proteomes" id="UP000823613"/>
    </source>
</evidence>
<accession>A0A9D9GUV3</accession>
<name>A0A9D9GUV3_9BACL</name>
<dbReference type="Pfam" id="PF17167">
    <property type="entry name" value="Glyco_hydro_94"/>
    <property type="match status" value="1"/>
</dbReference>
<dbReference type="Gene3D" id="1.50.10.10">
    <property type="match status" value="1"/>
</dbReference>
<proteinExistence type="predicted"/>
<dbReference type="Proteomes" id="UP000823613">
    <property type="component" value="Unassembled WGS sequence"/>
</dbReference>
<protein>
    <recommendedName>
        <fullName evidence="3">Glycosyl hydrolase 94 catalytic domain-containing protein</fullName>
    </recommendedName>
</protein>
<dbReference type="InterPro" id="IPR033432">
    <property type="entry name" value="GH94_catalytic"/>
</dbReference>
<dbReference type="PANTHER" id="PTHR37469:SF2">
    <property type="entry name" value="CELLOBIONIC ACID PHOSPHORYLASE"/>
    <property type="match status" value="1"/>
</dbReference>
<evidence type="ECO:0000256" key="2">
    <source>
        <dbReference type="ARBA" id="ARBA00022679"/>
    </source>
</evidence>
<organism evidence="4 5">
    <name type="scientific">Candidatus Onthovivens merdipullorum</name>
    <dbReference type="NCBI Taxonomy" id="2840889"/>
    <lineage>
        <taxon>Bacteria</taxon>
        <taxon>Bacillati</taxon>
        <taxon>Bacillota</taxon>
        <taxon>Bacilli</taxon>
        <taxon>Bacillales</taxon>
        <taxon>Candidatus Onthovivens</taxon>
    </lineage>
</organism>
<sequence length="710" mass="81363">ALFILTINDLIYGARFSLTEEKDFIFEVSVINKGIETKDIYSSLFLNFNLTHSNHTSVETKWFKKCVYNDNYFALSTVEDLSRYEHLYNTYYLFRDIDRKDVTILNTTSRGVYASSKTGFIENSESLVNGEFPINKLTTCFGDVSICGDIIKTSLKQDEDLSISYILTNKFNKEISKNIPSLFLKNLQNSTNYYESNDFLKMKFEGGENINGELFTSFINKVIYQVDYCARTKNSTLTMLGIRDVFQAIEAGLIRNKIDAKKKIIEALGFTNINGRLPRQYSLPIKGKDYSYIDAREFIDSGLWVIDCLYQYLGYTGDYELLKEECGYINIEGNIAHILNKKDSILNHLYLITNYLISNIDSKTKCLKTLYGDWNDAVDGLGKGKDYEGFGNGVSIMATFQLYSALNKIIDIVKHFDKENTKLLNEYNHYKNELIRGLNEHAFTTNNQESKIIHGWGKDESFYVGSFKDVDNKSRDSLTSNAFYVISGFYKENDKYIDSVIKAYKRLDSKYGLKTFMPGFNLDAIDVGRIVNLPIGTAENGSVYIHGTIFAIDSLFSLGEDKFAWEQIYKVIPITHKYVSTTPFIMPNSYISSKEIDVDGESMNDWFTGSSSTLIKSLIRNAFGIKVTLDEILIETAKYFPFKKASISLKILQKSVILTHFNNSSSKRIIKINGKEITNLTNDFYKKCIYKIPIKEFLNYKDKIEIEVID</sequence>
<keyword evidence="1" id="KW-0328">Glycosyltransferase</keyword>
<feature type="domain" description="Glycosyl hydrolase 94 catalytic" evidence="3">
    <location>
        <begin position="295"/>
        <end position="616"/>
    </location>
</feature>
<dbReference type="SUPFAM" id="SSF48208">
    <property type="entry name" value="Six-hairpin glycosidases"/>
    <property type="match status" value="1"/>
</dbReference>
<dbReference type="InterPro" id="IPR008928">
    <property type="entry name" value="6-hairpin_glycosidase_sf"/>
</dbReference>
<dbReference type="InterPro" id="IPR012341">
    <property type="entry name" value="6hp_glycosidase-like_sf"/>
</dbReference>
<reference evidence="4" key="1">
    <citation type="submission" date="2020-10" db="EMBL/GenBank/DDBJ databases">
        <authorList>
            <person name="Gilroy R."/>
        </authorList>
    </citation>
    <scope>NUCLEOTIDE SEQUENCE</scope>
    <source>
        <strain evidence="4">11159</strain>
    </source>
</reference>
<dbReference type="AlphaFoldDB" id="A0A9D9GUV3"/>
<evidence type="ECO:0000256" key="1">
    <source>
        <dbReference type="ARBA" id="ARBA00022676"/>
    </source>
</evidence>
<dbReference type="GO" id="GO:0005975">
    <property type="term" value="P:carbohydrate metabolic process"/>
    <property type="evidence" value="ECO:0007669"/>
    <property type="project" value="InterPro"/>
</dbReference>
<dbReference type="EMBL" id="JADIMY010000105">
    <property type="protein sequence ID" value="MBO8427925.1"/>
    <property type="molecule type" value="Genomic_DNA"/>
</dbReference>
<feature type="non-terminal residue" evidence="4">
    <location>
        <position position="1"/>
    </location>
</feature>